<keyword evidence="3" id="KW-1185">Reference proteome</keyword>
<evidence type="ECO:0000256" key="1">
    <source>
        <dbReference type="SAM" id="MobiDB-lite"/>
    </source>
</evidence>
<proteinExistence type="predicted"/>
<organism evidence="2 3">
    <name type="scientific">Salinimonas marina</name>
    <dbReference type="NCBI Taxonomy" id="2785918"/>
    <lineage>
        <taxon>Bacteria</taxon>
        <taxon>Pseudomonadati</taxon>
        <taxon>Pseudomonadota</taxon>
        <taxon>Gammaproteobacteria</taxon>
        <taxon>Alteromonadales</taxon>
        <taxon>Alteromonadaceae</taxon>
        <taxon>Alteromonas/Salinimonas group</taxon>
        <taxon>Salinimonas</taxon>
    </lineage>
</organism>
<reference evidence="2 3" key="1">
    <citation type="submission" date="2020-11" db="EMBL/GenBank/DDBJ databases">
        <title>Complete genome sequence for Salinimonas sp. strain G2-b.</title>
        <authorList>
            <person name="Park S.-J."/>
        </authorList>
    </citation>
    <scope>NUCLEOTIDE SEQUENCE [LARGE SCALE GENOMIC DNA]</scope>
    <source>
        <strain evidence="2 3">G2-b</strain>
    </source>
</reference>
<feature type="compositionally biased region" description="Polar residues" evidence="1">
    <location>
        <begin position="425"/>
        <end position="445"/>
    </location>
</feature>
<evidence type="ECO:0000313" key="3">
    <source>
        <dbReference type="Proteomes" id="UP000595095"/>
    </source>
</evidence>
<accession>A0A7S9HE62</accession>
<gene>
    <name evidence="2" type="ORF">IT774_07710</name>
</gene>
<dbReference type="Proteomes" id="UP000595095">
    <property type="component" value="Chromosome"/>
</dbReference>
<dbReference type="AlphaFoldDB" id="A0A7S9HE62"/>
<dbReference type="EMBL" id="CP064795">
    <property type="protein sequence ID" value="QPG06981.1"/>
    <property type="molecule type" value="Genomic_DNA"/>
</dbReference>
<dbReference type="KEGG" id="smaa:IT774_07710"/>
<evidence type="ECO:0000313" key="2">
    <source>
        <dbReference type="EMBL" id="QPG06981.1"/>
    </source>
</evidence>
<feature type="region of interest" description="Disordered" evidence="1">
    <location>
        <begin position="419"/>
        <end position="455"/>
    </location>
</feature>
<protein>
    <submittedName>
        <fullName evidence="2">Uncharacterized protein</fullName>
    </submittedName>
</protein>
<feature type="region of interest" description="Disordered" evidence="1">
    <location>
        <begin position="27"/>
        <end position="48"/>
    </location>
</feature>
<name>A0A7S9HE62_9ALTE</name>
<sequence length="939" mass="101073">MSNPMGQDLTTKKTRRIEDKLRRMTGQNAALERFAPIPEPAPVSQPAPTSAFEAYQRIKAARTTPPPVPQSSRLPEQAQMSMAGENMAPAVNEVDHFKSLLADSRRAQAERQDGNWVSDHELNTTKGRAIQLANRGLNSFPALAAKVATIPTDSEASRLLSAMTDEQRTVMNKVLQGDELTDKEQQIASGDKVDISRFTPGAKHSLSPGYLAAGDRSDYAIEKSPLEVLKLIQDNAKTSESIDDTLNGDDTFLNRGFNTYKRDEVTRKIGYLWEDRKHELDFDKGLTDIDNAGVIASILMDGISIGIDNPQAMLEYFAEDLAETTLAGSAVGVGISALVNTNEILSDDLSKSLKEGTLQSDEVRLRRLREALLASGADAVSDGVLASVSGVKKATKAVANAGSNKRKGRSQAEAEFKNKLKNEAGTGNESKQTTSTQSTPNTASTKADKPQTKKGNTVLNAAGNVLKPVGKVAGTTALEGVTEGLQTNVEDDTFNDFDLERDGEKTLQGAVIGMGAAGVPAAGGTVLKGAASVATSGGKYAQEAAKQKHLQKLESDKLASDEKAKVGREVDVASETKNYTDLVKKSTGSVESDEKLDIEEVFSNIAARQSEALKKGQRTKSSTDLNEANRMTAAFAGTVTELAKREDEIVSLLEKNADGSDKSVNLTDDQVAELKGEGVLVRKGLAAAMKHNDSMIRNSEKTVKGIKALDKVKNATKRDAKFEENAQAIFDADAISPNTITEEQMIELLQSDHWTPEERARINRSVNSKRAVKSSEKSSGKSSAVVSKEVFQGRAKGTYGKNDKGTLGIRQYREMVGLALQSGNTTVANSTRNKLKAFADRQRQKADAFKLAYAPYARRGKNGNYELDIQPNEQAAADFIRENYLTKGGKGPGYSISKNSGSTVLDIANEAEALEAVLAEVDGLLATALKALRLRLPRQ</sequence>
<dbReference type="RefSeq" id="WP_195812053.1">
    <property type="nucleotide sequence ID" value="NZ_CP064795.1"/>
</dbReference>
<feature type="region of interest" description="Disordered" evidence="1">
    <location>
        <begin position="764"/>
        <end position="787"/>
    </location>
</feature>